<dbReference type="Proteomes" id="UP000017548">
    <property type="component" value="Unassembled WGS sequence"/>
</dbReference>
<dbReference type="InterPro" id="IPR043693">
    <property type="entry name" value="UbiV"/>
</dbReference>
<comment type="similarity">
    <text evidence="1">Belongs to the peptidase U32 family. UbiV subfamily.</text>
</comment>
<keyword evidence="1" id="KW-0004">4Fe-4S</keyword>
<comment type="cofactor">
    <cofactor evidence="1">
        <name>[4Fe-4S] cluster</name>
        <dbReference type="ChEBI" id="CHEBI:49883"/>
    </cofactor>
</comment>
<dbReference type="NCBIfam" id="NF011991">
    <property type="entry name" value="PRK15447.1"/>
    <property type="match status" value="1"/>
</dbReference>
<comment type="function">
    <text evidence="1">Required for O(2)-independent ubiquinone (coenzyme Q) biosynthesis. Together with UbiU, is essential for the C6-hydroxylation reaction in the oxygen-independent ubiquinone biosynthesis pathway.</text>
</comment>
<sequence length="305" mass="34021">MTGNSPSNNHKEETIMKISLGPLLYCWEKQQVIDFYQQVANSQIPLVYLGEAVCSRRRELKFGDYLELAKMLKSAGKEVVLSTLALIEAPSEYTELKRQVDNGEFSIEANDMAAVYLAKEHKLPFVCGASINNYNRASLDILQRFGMQRFVMPVELSKTWLSQVIENKPALEVEVLGHGYLPLAHSARCFTARHQHLSKDSCETVCRQYSKGLLAQTQEAQPLLRLNGIQTQSASCVDLRSEINEMIKMGVDVFRVSPSSLASITKADALVEALTSEATDAQFPLSDEHCNGYWFGEAGLKSLGY</sequence>
<evidence type="ECO:0000256" key="1">
    <source>
        <dbReference type="HAMAP-Rule" id="MF_02233"/>
    </source>
</evidence>
<dbReference type="PANTHER" id="PTHR30217">
    <property type="entry name" value="PEPTIDASE U32 FAMILY"/>
    <property type="match status" value="1"/>
</dbReference>
<reference evidence="2 3" key="1">
    <citation type="journal article" date="2013" name="Genome Announc.">
        <title>Draft Genome Sequence of Shewanella decolorationis S12, a Dye-Degrading Bacterium Isolated from a Wastewater Treatment Plant.</title>
        <authorList>
            <person name="Xu M."/>
            <person name="Fang Y."/>
            <person name="Liu J."/>
            <person name="Chen X."/>
            <person name="Sun G."/>
            <person name="Guo J."/>
            <person name="Hua Z."/>
            <person name="Tu Q."/>
            <person name="Wu L."/>
            <person name="Zhou J."/>
            <person name="Liu X."/>
        </authorList>
    </citation>
    <scope>NUCLEOTIDE SEQUENCE [LARGE SCALE GENOMIC DNA]</scope>
    <source>
        <strain evidence="2 3">S12</strain>
    </source>
</reference>
<gene>
    <name evidence="1" type="primary">ubiV</name>
    <name evidence="2" type="ORF">SHD_1666</name>
</gene>
<evidence type="ECO:0000313" key="2">
    <source>
        <dbReference type="EMBL" id="ESE41591.1"/>
    </source>
</evidence>
<comment type="caution">
    <text evidence="2">The sequence shown here is derived from an EMBL/GenBank/DDBJ whole genome shotgun (WGS) entry which is preliminary data.</text>
</comment>
<keyword evidence="1" id="KW-0831">Ubiquinone biosynthesis</keyword>
<keyword evidence="1" id="KW-0411">Iron-sulfur</keyword>
<keyword evidence="3" id="KW-1185">Reference proteome</keyword>
<proteinExistence type="inferred from homology"/>
<evidence type="ECO:0000313" key="3">
    <source>
        <dbReference type="Proteomes" id="UP000017548"/>
    </source>
</evidence>
<accession>A0ABN0PN74</accession>
<feature type="binding site" evidence="1">
    <location>
        <position position="206"/>
    </location>
    <ligand>
        <name>[4Fe-4S] cluster</name>
        <dbReference type="ChEBI" id="CHEBI:49883"/>
    </ligand>
</feature>
<dbReference type="Pfam" id="PF01136">
    <property type="entry name" value="Peptidase_U32"/>
    <property type="match status" value="1"/>
</dbReference>
<keyword evidence="1" id="KW-0479">Metal-binding</keyword>
<dbReference type="HAMAP" id="MF_02233">
    <property type="entry name" value="UbiV"/>
    <property type="match status" value="1"/>
</dbReference>
<feature type="binding site" evidence="1">
    <location>
        <position position="202"/>
    </location>
    <ligand>
        <name>[4Fe-4S] cluster</name>
        <dbReference type="ChEBI" id="CHEBI:49883"/>
    </ligand>
</feature>
<keyword evidence="1" id="KW-0408">Iron</keyword>
<organism evidence="2 3">
    <name type="scientific">Shewanella decolorationis S12</name>
    <dbReference type="NCBI Taxonomy" id="1353536"/>
    <lineage>
        <taxon>Bacteria</taxon>
        <taxon>Pseudomonadati</taxon>
        <taxon>Pseudomonadota</taxon>
        <taxon>Gammaproteobacteria</taxon>
        <taxon>Alteromonadales</taxon>
        <taxon>Shewanellaceae</taxon>
        <taxon>Shewanella</taxon>
    </lineage>
</organism>
<dbReference type="EMBL" id="AXZL01000061">
    <property type="protein sequence ID" value="ESE41591.1"/>
    <property type="molecule type" value="Genomic_DNA"/>
</dbReference>
<dbReference type="PANTHER" id="PTHR30217:SF11">
    <property type="entry name" value="UBIQUINONE BIOSYNTHESIS PROTEIN UBIV"/>
    <property type="match status" value="1"/>
</dbReference>
<feature type="binding site" evidence="1">
    <location>
        <position position="54"/>
    </location>
    <ligand>
        <name>[4Fe-4S] cluster</name>
        <dbReference type="ChEBI" id="CHEBI:49883"/>
    </ligand>
</feature>
<comment type="pathway">
    <text evidence="1">Cofactor biosynthesis; ubiquinone biosynthesis.</text>
</comment>
<dbReference type="InterPro" id="IPR001539">
    <property type="entry name" value="Peptidase_U32"/>
</dbReference>
<comment type="subunit">
    <text evidence="1">Forms a heterodimer with UbiU.</text>
</comment>
<protein>
    <recommendedName>
        <fullName evidence="1">Ubiquinone biosynthesis protein UbiV</fullName>
    </recommendedName>
</protein>
<name>A0ABN0PN74_9GAMM</name>
<feature type="binding site" evidence="1">
    <location>
        <position position="189"/>
    </location>
    <ligand>
        <name>[4Fe-4S] cluster</name>
        <dbReference type="ChEBI" id="CHEBI:49883"/>
    </ligand>
</feature>
<dbReference type="InterPro" id="IPR051454">
    <property type="entry name" value="RNA/ubiquinone_mod_enzymes"/>
</dbReference>